<dbReference type="CDD" id="cd02440">
    <property type="entry name" value="AdoMet_MTases"/>
    <property type="match status" value="1"/>
</dbReference>
<dbReference type="GO" id="GO:0008168">
    <property type="term" value="F:methyltransferase activity"/>
    <property type="evidence" value="ECO:0007669"/>
    <property type="project" value="UniProtKB-KW"/>
</dbReference>
<dbReference type="Gene3D" id="1.10.10.10">
    <property type="entry name" value="Winged helix-like DNA-binding domain superfamily/Winged helix DNA-binding domain"/>
    <property type="match status" value="1"/>
</dbReference>
<sequence>MTTVTPAPEIKDQAAILLGQVAGYTGHRTVGIGLRSGLVRALADAATGATADDLAARTGHDPFYVGVWCRSAFAGGVCERDGDTYRLAPHMATLLLDESSPAYAGGIFAVFEQHELFDRFEQALGTGERLWWNDCSPAWIDGVSKSGRPFYTRLVPGGLEQIPGLAQRLADGGVIVDTGCGAGLGLVRLAEHYPACELIGVDGDAHSIELARRTVEKAGLADRVRFVTEPLEEFTIDRPATLVVNNITMHECRDIDRVTQRVVDALEPGGLFVISDFPFPDDDEALATVPGRVMAGIQFFEAQIDDQLLPRRTYDALLQRHGFTDLGTASLTPVHALTWGRV</sequence>
<dbReference type="PANTHER" id="PTHR45128">
    <property type="entry name" value="METHYLTRANSFERASE TYPE 11"/>
    <property type="match status" value="1"/>
</dbReference>
<comment type="caution">
    <text evidence="2">The sequence shown here is derived from an EMBL/GenBank/DDBJ whole genome shotgun (WGS) entry which is preliminary data.</text>
</comment>
<accession>A0A2P8E584</accession>
<dbReference type="GO" id="GO:0032259">
    <property type="term" value="P:methylation"/>
    <property type="evidence" value="ECO:0007669"/>
    <property type="project" value="UniProtKB-KW"/>
</dbReference>
<dbReference type="SUPFAM" id="SSF53335">
    <property type="entry name" value="S-adenosyl-L-methionine-dependent methyltransferases"/>
    <property type="match status" value="1"/>
</dbReference>
<keyword evidence="3" id="KW-1185">Reference proteome</keyword>
<keyword evidence="2" id="KW-0489">Methyltransferase</keyword>
<dbReference type="SUPFAM" id="SSF46785">
    <property type="entry name" value="Winged helix' DNA-binding domain"/>
    <property type="match status" value="1"/>
</dbReference>
<reference evidence="2 3" key="1">
    <citation type="submission" date="2018-03" db="EMBL/GenBank/DDBJ databases">
        <title>Genomic Encyclopedia of Archaeal and Bacterial Type Strains, Phase II (KMG-II): from individual species to whole genera.</title>
        <authorList>
            <person name="Goeker M."/>
        </authorList>
    </citation>
    <scope>NUCLEOTIDE SEQUENCE [LARGE SCALE GENOMIC DNA]</scope>
    <source>
        <strain evidence="2 3">DSM 45211</strain>
    </source>
</reference>
<dbReference type="InterPro" id="IPR036388">
    <property type="entry name" value="WH-like_DNA-bd_sf"/>
</dbReference>
<dbReference type="Proteomes" id="UP000243528">
    <property type="component" value="Unassembled WGS sequence"/>
</dbReference>
<evidence type="ECO:0000313" key="2">
    <source>
        <dbReference type="EMBL" id="PSL04620.1"/>
    </source>
</evidence>
<dbReference type="Gene3D" id="3.40.50.150">
    <property type="entry name" value="Vaccinia Virus protein VP39"/>
    <property type="match status" value="1"/>
</dbReference>
<organism evidence="2 3">
    <name type="scientific">Haloactinopolyspora alba</name>
    <dbReference type="NCBI Taxonomy" id="648780"/>
    <lineage>
        <taxon>Bacteria</taxon>
        <taxon>Bacillati</taxon>
        <taxon>Actinomycetota</taxon>
        <taxon>Actinomycetes</taxon>
        <taxon>Jiangellales</taxon>
        <taxon>Jiangellaceae</taxon>
        <taxon>Haloactinopolyspora</taxon>
    </lineage>
</organism>
<keyword evidence="2" id="KW-0808">Transferase</keyword>
<name>A0A2P8E584_9ACTN</name>
<dbReference type="AlphaFoldDB" id="A0A2P8E584"/>
<protein>
    <submittedName>
        <fullName evidence="2">Methyltransferase family protein</fullName>
    </submittedName>
</protein>
<dbReference type="InterPro" id="IPR025714">
    <property type="entry name" value="Methyltranfer_dom"/>
</dbReference>
<evidence type="ECO:0000259" key="1">
    <source>
        <dbReference type="Pfam" id="PF13847"/>
    </source>
</evidence>
<evidence type="ECO:0000313" key="3">
    <source>
        <dbReference type="Proteomes" id="UP000243528"/>
    </source>
</evidence>
<dbReference type="InterPro" id="IPR036390">
    <property type="entry name" value="WH_DNA-bd_sf"/>
</dbReference>
<feature type="domain" description="Methyltransferase" evidence="1">
    <location>
        <begin position="171"/>
        <end position="278"/>
    </location>
</feature>
<dbReference type="InterPro" id="IPR029063">
    <property type="entry name" value="SAM-dependent_MTases_sf"/>
</dbReference>
<gene>
    <name evidence="2" type="ORF">CLV30_10585</name>
</gene>
<proteinExistence type="predicted"/>
<dbReference type="InterPro" id="IPR053173">
    <property type="entry name" value="SAM-binding_MTase"/>
</dbReference>
<dbReference type="Pfam" id="PF13847">
    <property type="entry name" value="Methyltransf_31"/>
    <property type="match status" value="1"/>
</dbReference>
<dbReference type="EMBL" id="PYGE01000005">
    <property type="protein sequence ID" value="PSL04620.1"/>
    <property type="molecule type" value="Genomic_DNA"/>
</dbReference>